<dbReference type="VEuPathDB" id="CryptoDB:Cvel_15963"/>
<feature type="coiled-coil region" evidence="1">
    <location>
        <begin position="29"/>
        <end position="56"/>
    </location>
</feature>
<gene>
    <name evidence="3" type="ORF">Cvel_15963</name>
</gene>
<protein>
    <submittedName>
        <fullName evidence="3">Uncharacterized protein</fullName>
    </submittedName>
</protein>
<keyword evidence="1" id="KW-0175">Coiled coil</keyword>
<evidence type="ECO:0000313" key="3">
    <source>
        <dbReference type="EMBL" id="CEM09762.1"/>
    </source>
</evidence>
<sequence>MSRTPVTLEDLESALGRQVVTLGRTFMPKGEAEERMGQMEDALERQGREIQRLATEVSHLQGMVFDPCAWVVEGIEFPDRPPSSPEEKRERDTEQLREGSRLYHFITGFELPFSIIKKFVSFWRGGILIFRDAAAAQTFLDCFEEETVGFGISIRCEHLGGVRFWIRRGMKRTGGASNADADDSSSQDNSQDPICCDPSECPLWGGREGERTIYVLKILYGTARTRRGSAFVGTSGRLSPVYRLGGARTEGGTSEVVGGGDGGRRGGGYSESM</sequence>
<feature type="region of interest" description="Disordered" evidence="2">
    <location>
        <begin position="243"/>
        <end position="273"/>
    </location>
</feature>
<evidence type="ECO:0000256" key="2">
    <source>
        <dbReference type="SAM" id="MobiDB-lite"/>
    </source>
</evidence>
<dbReference type="PhylomeDB" id="A0A0G4F9X0"/>
<feature type="region of interest" description="Disordered" evidence="2">
    <location>
        <begin position="175"/>
        <end position="194"/>
    </location>
</feature>
<reference evidence="3" key="1">
    <citation type="submission" date="2014-11" db="EMBL/GenBank/DDBJ databases">
        <authorList>
            <person name="Otto D Thomas"/>
            <person name="Naeem Raeece"/>
        </authorList>
    </citation>
    <scope>NUCLEOTIDE SEQUENCE</scope>
</reference>
<dbReference type="AlphaFoldDB" id="A0A0G4F9X0"/>
<name>A0A0G4F9X0_9ALVE</name>
<dbReference type="EMBL" id="CDMZ01000229">
    <property type="protein sequence ID" value="CEM09762.1"/>
    <property type="molecule type" value="Genomic_DNA"/>
</dbReference>
<evidence type="ECO:0000256" key="1">
    <source>
        <dbReference type="SAM" id="Coils"/>
    </source>
</evidence>
<proteinExistence type="predicted"/>
<feature type="compositionally biased region" description="Gly residues" evidence="2">
    <location>
        <begin position="257"/>
        <end position="273"/>
    </location>
</feature>
<organism evidence="3">
    <name type="scientific">Chromera velia CCMP2878</name>
    <dbReference type="NCBI Taxonomy" id="1169474"/>
    <lineage>
        <taxon>Eukaryota</taxon>
        <taxon>Sar</taxon>
        <taxon>Alveolata</taxon>
        <taxon>Colpodellida</taxon>
        <taxon>Chromeraceae</taxon>
        <taxon>Chromera</taxon>
    </lineage>
</organism>
<accession>A0A0G4F9X0</accession>